<evidence type="ECO:0000256" key="5">
    <source>
        <dbReference type="ARBA" id="ARBA00022989"/>
    </source>
</evidence>
<evidence type="ECO:0000256" key="3">
    <source>
        <dbReference type="ARBA" id="ARBA00022475"/>
    </source>
</evidence>
<dbReference type="AlphaFoldDB" id="A0A972K6Q7"/>
<dbReference type="PROSITE" id="PS50928">
    <property type="entry name" value="ABC_TM1"/>
    <property type="match status" value="1"/>
</dbReference>
<dbReference type="GO" id="GO:0005886">
    <property type="term" value="C:plasma membrane"/>
    <property type="evidence" value="ECO:0007669"/>
    <property type="project" value="UniProtKB-SubCell"/>
</dbReference>
<comment type="subcellular location">
    <subcellularLocation>
        <location evidence="1 7">Cell membrane</location>
        <topology evidence="1 7">Multi-pass membrane protein</topology>
    </subcellularLocation>
</comment>
<keyword evidence="2 7" id="KW-0813">Transport</keyword>
<keyword evidence="3" id="KW-1003">Cell membrane</keyword>
<organism evidence="9 10">
    <name type="scientific">Paenibacillus foliorum</name>
    <dbReference type="NCBI Taxonomy" id="2654974"/>
    <lineage>
        <taxon>Bacteria</taxon>
        <taxon>Bacillati</taxon>
        <taxon>Bacillota</taxon>
        <taxon>Bacilli</taxon>
        <taxon>Bacillales</taxon>
        <taxon>Paenibacillaceae</taxon>
        <taxon>Paenibacillus</taxon>
    </lineage>
</organism>
<dbReference type="PANTHER" id="PTHR43227:SF11">
    <property type="entry name" value="BLL4140 PROTEIN"/>
    <property type="match status" value="1"/>
</dbReference>
<comment type="caution">
    <text evidence="9">The sequence shown here is derived from an EMBL/GenBank/DDBJ whole genome shotgun (WGS) entry which is preliminary data.</text>
</comment>
<feature type="transmembrane region" description="Helical" evidence="7">
    <location>
        <begin position="185"/>
        <end position="207"/>
    </location>
</feature>
<evidence type="ECO:0000256" key="4">
    <source>
        <dbReference type="ARBA" id="ARBA00022692"/>
    </source>
</evidence>
<dbReference type="GO" id="GO:0055085">
    <property type="term" value="P:transmembrane transport"/>
    <property type="evidence" value="ECO:0007669"/>
    <property type="project" value="InterPro"/>
</dbReference>
<evidence type="ECO:0000256" key="7">
    <source>
        <dbReference type="RuleBase" id="RU363032"/>
    </source>
</evidence>
<dbReference type="Pfam" id="PF00528">
    <property type="entry name" value="BPD_transp_1"/>
    <property type="match status" value="1"/>
</dbReference>
<dbReference type="Gene3D" id="1.10.3720.10">
    <property type="entry name" value="MetI-like"/>
    <property type="match status" value="1"/>
</dbReference>
<gene>
    <name evidence="9" type="ORF">GC093_35000</name>
</gene>
<reference evidence="9" key="1">
    <citation type="submission" date="2019-10" db="EMBL/GenBank/DDBJ databases">
        <title>Description of Paenibacillus glebae sp. nov.</title>
        <authorList>
            <person name="Carlier A."/>
            <person name="Qi S."/>
        </authorList>
    </citation>
    <scope>NUCLEOTIDE SEQUENCE</scope>
    <source>
        <strain evidence="9">LMG 31456</strain>
    </source>
</reference>
<dbReference type="InterPro" id="IPR035906">
    <property type="entry name" value="MetI-like_sf"/>
</dbReference>
<evidence type="ECO:0000256" key="6">
    <source>
        <dbReference type="ARBA" id="ARBA00023136"/>
    </source>
</evidence>
<feature type="transmembrane region" description="Helical" evidence="7">
    <location>
        <begin position="99"/>
        <end position="120"/>
    </location>
</feature>
<dbReference type="SUPFAM" id="SSF161098">
    <property type="entry name" value="MetI-like"/>
    <property type="match status" value="1"/>
</dbReference>
<evidence type="ECO:0000259" key="8">
    <source>
        <dbReference type="PROSITE" id="PS50928"/>
    </source>
</evidence>
<name>A0A972K6Q7_9BACL</name>
<dbReference type="PANTHER" id="PTHR43227">
    <property type="entry name" value="BLL4140 PROTEIN"/>
    <property type="match status" value="1"/>
</dbReference>
<keyword evidence="10" id="KW-1185">Reference proteome</keyword>
<feature type="transmembrane region" description="Helical" evidence="7">
    <location>
        <begin position="132"/>
        <end position="152"/>
    </location>
</feature>
<dbReference type="InterPro" id="IPR000515">
    <property type="entry name" value="MetI-like"/>
</dbReference>
<evidence type="ECO:0000313" key="9">
    <source>
        <dbReference type="EMBL" id="NOU98392.1"/>
    </source>
</evidence>
<keyword evidence="6 7" id="KW-0472">Membrane</keyword>
<accession>A0A972K6Q7</accession>
<keyword evidence="4 7" id="KW-0812">Transmembrane</keyword>
<evidence type="ECO:0000256" key="2">
    <source>
        <dbReference type="ARBA" id="ARBA00022448"/>
    </source>
</evidence>
<dbReference type="Proteomes" id="UP000641588">
    <property type="component" value="Unassembled WGS sequence"/>
</dbReference>
<comment type="similarity">
    <text evidence="7">Belongs to the binding-protein-dependent transport system permease family.</text>
</comment>
<sequence length="322" mass="36872">MEVTRKEATTEVFNQRRAEPTKLQMLSKDLLRNKYIYLMMLPGILYYIVFHYIPMYGATIAFKHFTPVAGIWGSEWIGFKHFQDFFNSYYFLRIIKNTLLINFYSLLFGFPAPIILALLLNEVRKLWFKRTVQTLTYLPHFVSVMVISGLIVDFTSKNGLINDIIEWFGGTRANLLMNEDLFRTIFVSSGIWQEIGWGSIIYLAALSGIDQEQYDAANIDGAGRFRQMLSVTLPGIMPTIIILLILRIGHMMDVGFEKVILLYNPSTYATADVISSFVFRKGIVDANYSYSAAIGLFNSLINFVLLIGANKLSRKYSDSSLW</sequence>
<evidence type="ECO:0000256" key="1">
    <source>
        <dbReference type="ARBA" id="ARBA00004651"/>
    </source>
</evidence>
<evidence type="ECO:0000313" key="10">
    <source>
        <dbReference type="Proteomes" id="UP000641588"/>
    </source>
</evidence>
<feature type="transmembrane region" description="Helical" evidence="7">
    <location>
        <begin position="288"/>
        <end position="309"/>
    </location>
</feature>
<feature type="transmembrane region" description="Helical" evidence="7">
    <location>
        <begin position="35"/>
        <end position="53"/>
    </location>
</feature>
<protein>
    <submittedName>
        <fullName evidence="9">ABC transporter permease subunit</fullName>
    </submittedName>
</protein>
<feature type="transmembrane region" description="Helical" evidence="7">
    <location>
        <begin position="228"/>
        <end position="248"/>
    </location>
</feature>
<keyword evidence="5 7" id="KW-1133">Transmembrane helix</keyword>
<proteinExistence type="inferred from homology"/>
<feature type="domain" description="ABC transmembrane type-1" evidence="8">
    <location>
        <begin position="95"/>
        <end position="309"/>
    </location>
</feature>
<dbReference type="EMBL" id="WHOD01000135">
    <property type="protein sequence ID" value="NOU98392.1"/>
    <property type="molecule type" value="Genomic_DNA"/>
</dbReference>
<dbReference type="CDD" id="cd06261">
    <property type="entry name" value="TM_PBP2"/>
    <property type="match status" value="1"/>
</dbReference>
<dbReference type="InterPro" id="IPR050809">
    <property type="entry name" value="UgpAE/MalFG_permease"/>
</dbReference>